<proteinExistence type="predicted"/>
<reference evidence="2 3" key="1">
    <citation type="submission" date="2016-04" db="EMBL/GenBank/DDBJ databases">
        <title>ATOL: Assembling a taxonomically balanced genome-scale reconstruction of the evolutionary history of the Enterobacteriaceae.</title>
        <authorList>
            <person name="Plunkett G.III."/>
            <person name="Neeno-Eckwall E.C."/>
            <person name="Glasner J.D."/>
            <person name="Perna N.T."/>
        </authorList>
    </citation>
    <scope>NUCLEOTIDE SEQUENCE [LARGE SCALE GENOMIC DNA]</scope>
    <source>
        <strain evidence="2 3">ATCC 51603</strain>
    </source>
</reference>
<dbReference type="PATRIC" id="fig|1354264.4.peg.4600"/>
<keyword evidence="3" id="KW-1185">Reference proteome</keyword>
<dbReference type="AlphaFoldDB" id="A0A1B7JBR9"/>
<dbReference type="RefSeq" id="WP_064549021.1">
    <property type="nucleotide sequence ID" value="NZ_LXEU01000094.1"/>
</dbReference>
<comment type="caution">
    <text evidence="2">The sequence shown here is derived from an EMBL/GenBank/DDBJ whole genome shotgun (WGS) entry which is preliminary data.</text>
</comment>
<feature type="region of interest" description="Disordered" evidence="1">
    <location>
        <begin position="464"/>
        <end position="484"/>
    </location>
</feature>
<evidence type="ECO:0000256" key="1">
    <source>
        <dbReference type="SAM" id="MobiDB-lite"/>
    </source>
</evidence>
<sequence>MSKPSSTAGKACVECGIPDPCLMDVVTAFPENKEHHTWSKEGTVHFDLLDEGEGCNGTITIESKCDKNGCPEVWLEENKEGTSESLSSDGKPNKVILYYGGEKKESSVVDSFRSPWEYLSSITQPGDIFDEPAHYAVIANGCYECGRYVEIDVYPTIEIRFTVGLSYDLISSHRERTIKERRDEQIKSRQAMDNTQPKNKNKLRDGWTYKSAQFELMNKTALNVDFGVKICNVEFTHEYEEEIKKLRRTKALEQLNRADQLINNLNTYFAPDPESENKTREYSIFSFNAEPLKIGVSYAYQFTDIKEGPCHYFGLYGKPFLEAKLKFDIIQFICAYCKIDTLVGKCRDYLKKHGTSVECYIEVAPGVNLNIGAAYSKKDDKWTFKILKENQLYLGIKGVVSATFEAEVFVVELRAEAEATIGAAAGFALDEHDNGLDLVLYHDGIKGTFKFSADIGYKVGKNKKDKSLSETNNNAEEEWQLSSPLKTEDSPLRINLYGKERITSHSVITPPAHFEPWAMGSNPNWDKNEENKTGYNGIPQN</sequence>
<protein>
    <submittedName>
        <fullName evidence="2">Uncharacterized protein</fullName>
    </submittedName>
</protein>
<accession>A0A1B7JBR9</accession>
<feature type="compositionally biased region" description="Polar residues" evidence="1">
    <location>
        <begin position="469"/>
        <end position="484"/>
    </location>
</feature>
<organism evidence="2 3">
    <name type="scientific">Kluyvera georgiana ATCC 51603</name>
    <dbReference type="NCBI Taxonomy" id="1354264"/>
    <lineage>
        <taxon>Bacteria</taxon>
        <taxon>Pseudomonadati</taxon>
        <taxon>Pseudomonadota</taxon>
        <taxon>Gammaproteobacteria</taxon>
        <taxon>Enterobacterales</taxon>
        <taxon>Enterobacteriaceae</taxon>
        <taxon>Kluyvera</taxon>
    </lineage>
</organism>
<gene>
    <name evidence="2" type="ORF">M989_04435</name>
</gene>
<evidence type="ECO:0000313" key="3">
    <source>
        <dbReference type="Proteomes" id="UP000078386"/>
    </source>
</evidence>
<evidence type="ECO:0000313" key="2">
    <source>
        <dbReference type="EMBL" id="OAT45347.1"/>
    </source>
</evidence>
<feature type="region of interest" description="Disordered" evidence="1">
    <location>
        <begin position="182"/>
        <end position="202"/>
    </location>
</feature>
<feature type="region of interest" description="Disordered" evidence="1">
    <location>
        <begin position="512"/>
        <end position="541"/>
    </location>
</feature>
<dbReference type="Proteomes" id="UP000078386">
    <property type="component" value="Unassembled WGS sequence"/>
</dbReference>
<dbReference type="EMBL" id="LXEU01000094">
    <property type="protein sequence ID" value="OAT45347.1"/>
    <property type="molecule type" value="Genomic_DNA"/>
</dbReference>
<name>A0A1B7JBR9_9ENTR</name>